<evidence type="ECO:0000313" key="2">
    <source>
        <dbReference type="EMBL" id="NYG57695.1"/>
    </source>
</evidence>
<keyword evidence="1" id="KW-0472">Membrane</keyword>
<keyword evidence="1" id="KW-0812">Transmembrane</keyword>
<dbReference type="Proteomes" id="UP000540656">
    <property type="component" value="Unassembled WGS sequence"/>
</dbReference>
<keyword evidence="1" id="KW-1133">Transmembrane helix</keyword>
<dbReference type="AlphaFoldDB" id="A0A7Y9S1C6"/>
<dbReference type="EMBL" id="JACCAA010000001">
    <property type="protein sequence ID" value="NYG57695.1"/>
    <property type="molecule type" value="Genomic_DNA"/>
</dbReference>
<sequence length="214" mass="23018">MALYAVQQPRRLRQIALDVLVVLWIGFWAWQGWATWSSIHSLTEPTQKAQQASTGMAENLAAAGDVLGAIPLLGDTAAEPFHRAAEQAVKLAEGATESEDAITSLAWKLGLSLALVPTVLLLAFHGPPRLRFIRESTQARAYLDGGGAPDLLALRALSNQPLDVLTRVHPDPSAAWRQGDVATIHTLAAMELHRVGLEAPRAAGIDPDPRGHTR</sequence>
<proteinExistence type="predicted"/>
<accession>A0A7Y9S1C6</accession>
<gene>
    <name evidence="2" type="ORF">BJ980_000618</name>
</gene>
<name>A0A7Y9S1C6_9ACTN</name>
<keyword evidence="3" id="KW-1185">Reference proteome</keyword>
<comment type="caution">
    <text evidence="2">The sequence shown here is derived from an EMBL/GenBank/DDBJ whole genome shotgun (WGS) entry which is preliminary data.</text>
</comment>
<feature type="transmembrane region" description="Helical" evidence="1">
    <location>
        <begin position="105"/>
        <end position="124"/>
    </location>
</feature>
<reference evidence="2 3" key="1">
    <citation type="submission" date="2020-07" db="EMBL/GenBank/DDBJ databases">
        <title>Sequencing the genomes of 1000 actinobacteria strains.</title>
        <authorList>
            <person name="Klenk H.-P."/>
        </authorList>
    </citation>
    <scope>NUCLEOTIDE SEQUENCE [LARGE SCALE GENOMIC DNA]</scope>
    <source>
        <strain evidence="2 3">DSM 23819</strain>
    </source>
</reference>
<protein>
    <submittedName>
        <fullName evidence="2">Uncharacterized protein</fullName>
    </submittedName>
</protein>
<feature type="transmembrane region" description="Helical" evidence="1">
    <location>
        <begin position="12"/>
        <end position="30"/>
    </location>
</feature>
<evidence type="ECO:0000256" key="1">
    <source>
        <dbReference type="SAM" id="Phobius"/>
    </source>
</evidence>
<organism evidence="2 3">
    <name type="scientific">Nocardioides daedukensis</name>
    <dbReference type="NCBI Taxonomy" id="634462"/>
    <lineage>
        <taxon>Bacteria</taxon>
        <taxon>Bacillati</taxon>
        <taxon>Actinomycetota</taxon>
        <taxon>Actinomycetes</taxon>
        <taxon>Propionibacteriales</taxon>
        <taxon>Nocardioidaceae</taxon>
        <taxon>Nocardioides</taxon>
    </lineage>
</organism>
<evidence type="ECO:0000313" key="3">
    <source>
        <dbReference type="Proteomes" id="UP000540656"/>
    </source>
</evidence>
<dbReference type="RefSeq" id="WP_179500932.1">
    <property type="nucleotide sequence ID" value="NZ_JACCAA010000001.1"/>
</dbReference>